<proteinExistence type="predicted"/>
<keyword evidence="2" id="KW-1185">Reference proteome</keyword>
<reference evidence="1" key="1">
    <citation type="submission" date="2018-02" db="EMBL/GenBank/DDBJ databases">
        <title>The genomes of Aspergillus section Nigri reveals drivers in fungal speciation.</title>
        <authorList>
            <consortium name="DOE Joint Genome Institute"/>
            <person name="Vesth T.C."/>
            <person name="Nybo J."/>
            <person name="Theobald S."/>
            <person name="Brandl J."/>
            <person name="Frisvad J.C."/>
            <person name="Nielsen K.F."/>
            <person name="Lyhne E.K."/>
            <person name="Kogle M.E."/>
            <person name="Kuo A."/>
            <person name="Riley R."/>
            <person name="Clum A."/>
            <person name="Nolan M."/>
            <person name="Lipzen A."/>
            <person name="Salamov A."/>
            <person name="Henrissat B."/>
            <person name="Wiebenga A."/>
            <person name="De vries R.P."/>
            <person name="Grigoriev I.V."/>
            <person name="Mortensen U.H."/>
            <person name="Andersen M.R."/>
            <person name="Baker S.E."/>
        </authorList>
    </citation>
    <scope>NUCLEOTIDE SEQUENCE</scope>
    <source>
        <strain evidence="1">CBS 621.78</strain>
    </source>
</reference>
<accession>A0ACD1G5U6</accession>
<protein>
    <submittedName>
        <fullName evidence="1">Uncharacterized protein</fullName>
    </submittedName>
</protein>
<evidence type="ECO:0000313" key="1">
    <source>
        <dbReference type="EMBL" id="RAH44640.1"/>
    </source>
</evidence>
<dbReference type="Proteomes" id="UP000249057">
    <property type="component" value="Unassembled WGS sequence"/>
</dbReference>
<name>A0ACD1G5U6_9EURO</name>
<gene>
    <name evidence="1" type="ORF">BO95DRAFT_171602</name>
</gene>
<dbReference type="EMBL" id="KZ825352">
    <property type="protein sequence ID" value="RAH44640.1"/>
    <property type="molecule type" value="Genomic_DNA"/>
</dbReference>
<sequence length="101" mass="11517">MRYLVYATVISHCRDLKLPVAWTGDQRRNQPRTAEDQDKAPSAVLKTITRNDSRRDRSSLFQVGVLSGVVMWGSALSALRRSILMRWPLSLMIHFVCLSKS</sequence>
<evidence type="ECO:0000313" key="2">
    <source>
        <dbReference type="Proteomes" id="UP000249057"/>
    </source>
</evidence>
<organism evidence="1 2">
    <name type="scientific">Aspergillus brunneoviolaceus CBS 621.78</name>
    <dbReference type="NCBI Taxonomy" id="1450534"/>
    <lineage>
        <taxon>Eukaryota</taxon>
        <taxon>Fungi</taxon>
        <taxon>Dikarya</taxon>
        <taxon>Ascomycota</taxon>
        <taxon>Pezizomycotina</taxon>
        <taxon>Eurotiomycetes</taxon>
        <taxon>Eurotiomycetidae</taxon>
        <taxon>Eurotiales</taxon>
        <taxon>Aspergillaceae</taxon>
        <taxon>Aspergillus</taxon>
        <taxon>Aspergillus subgen. Circumdati</taxon>
    </lineage>
</organism>